<sequence>MLVDFLPKSVLRMNPITEMTLCNVVSRETMAGVRSILQHCPSLTTLELRGTRLGYDGIIYICSALRNNTTLRHLVIHEDLQLPLSRKETNLSETSSFSSMERVPLPGKTTCTDFLLELNDILKDNTTLEEMNIQSGLFLPLSAGEDRKYCQWTGLGPLQQFNVGAVRSGTSPNLRRSFSSSDLTQPQTQLFWDRFFGASYSRKAPFVDFKKLFSKRKEKGKNLCSLPSFTAPDTEVLRSFSGLDPRLKECLEISHLHQYVERLRKTYIRILKEVAD</sequence>
<evidence type="ECO:0000313" key="1">
    <source>
        <dbReference type="EMBL" id="CAI8050395.1"/>
    </source>
</evidence>
<name>A0AA35XGB1_GEOBA</name>
<gene>
    <name evidence="1" type="ORF">GBAR_LOCUS27680</name>
</gene>
<proteinExistence type="predicted"/>
<dbReference type="SUPFAM" id="SSF52047">
    <property type="entry name" value="RNI-like"/>
    <property type="match status" value="1"/>
</dbReference>
<reference evidence="1" key="1">
    <citation type="submission" date="2023-03" db="EMBL/GenBank/DDBJ databases">
        <authorList>
            <person name="Steffen K."/>
            <person name="Cardenas P."/>
        </authorList>
    </citation>
    <scope>NUCLEOTIDE SEQUENCE</scope>
</reference>
<keyword evidence="2" id="KW-1185">Reference proteome</keyword>
<dbReference type="EMBL" id="CASHTH010003863">
    <property type="protein sequence ID" value="CAI8050395.1"/>
    <property type="molecule type" value="Genomic_DNA"/>
</dbReference>
<dbReference type="InterPro" id="IPR032675">
    <property type="entry name" value="LRR_dom_sf"/>
</dbReference>
<comment type="caution">
    <text evidence="1">The sequence shown here is derived from an EMBL/GenBank/DDBJ whole genome shotgun (WGS) entry which is preliminary data.</text>
</comment>
<accession>A0AA35XGB1</accession>
<organism evidence="1 2">
    <name type="scientific">Geodia barretti</name>
    <name type="common">Barrett's horny sponge</name>
    <dbReference type="NCBI Taxonomy" id="519541"/>
    <lineage>
        <taxon>Eukaryota</taxon>
        <taxon>Metazoa</taxon>
        <taxon>Porifera</taxon>
        <taxon>Demospongiae</taxon>
        <taxon>Heteroscleromorpha</taxon>
        <taxon>Tetractinellida</taxon>
        <taxon>Astrophorina</taxon>
        <taxon>Geodiidae</taxon>
        <taxon>Geodia</taxon>
    </lineage>
</organism>
<protein>
    <submittedName>
        <fullName evidence="1">Uncharacterized protein</fullName>
    </submittedName>
</protein>
<dbReference type="AlphaFoldDB" id="A0AA35XGB1"/>
<dbReference type="Gene3D" id="3.80.10.10">
    <property type="entry name" value="Ribonuclease Inhibitor"/>
    <property type="match status" value="1"/>
</dbReference>
<evidence type="ECO:0000313" key="2">
    <source>
        <dbReference type="Proteomes" id="UP001174909"/>
    </source>
</evidence>
<dbReference type="Proteomes" id="UP001174909">
    <property type="component" value="Unassembled WGS sequence"/>
</dbReference>